<dbReference type="Gene3D" id="3.40.640.10">
    <property type="entry name" value="Type I PLP-dependent aspartate aminotransferase-like (Major domain)"/>
    <property type="match status" value="1"/>
</dbReference>
<name>A0A975G2T0_9CAUL</name>
<comment type="similarity">
    <text evidence="1">Belongs to the class-I pyridoxal-phosphate-dependent aminotransferase family.</text>
</comment>
<proteinExistence type="inferred from homology"/>
<dbReference type="InterPro" id="IPR004839">
    <property type="entry name" value="Aminotransferase_I/II_large"/>
</dbReference>
<dbReference type="PANTHER" id="PTHR43510:SF1">
    <property type="entry name" value="AMINOTRANSFERASE FUNCTION, HYPOTHETICAL (EUROFUNG)"/>
    <property type="match status" value="1"/>
</dbReference>
<gene>
    <name evidence="3" type="ORF">KCG34_07645</name>
</gene>
<feature type="domain" description="Aminotransferase class I/classII large" evidence="2">
    <location>
        <begin position="53"/>
        <end position="356"/>
    </location>
</feature>
<dbReference type="InterPro" id="IPR015424">
    <property type="entry name" value="PyrdxlP-dep_Trfase"/>
</dbReference>
<dbReference type="InterPro" id="IPR015421">
    <property type="entry name" value="PyrdxlP-dep_Trfase_major"/>
</dbReference>
<keyword evidence="1" id="KW-0808">Transferase</keyword>
<comment type="cofactor">
    <cofactor evidence="1">
        <name>pyridoxal 5'-phosphate</name>
        <dbReference type="ChEBI" id="CHEBI:597326"/>
    </cofactor>
</comment>
<dbReference type="EMBL" id="CP073078">
    <property type="protein sequence ID" value="QUD89734.1"/>
    <property type="molecule type" value="Genomic_DNA"/>
</dbReference>
<dbReference type="PANTHER" id="PTHR43510">
    <property type="entry name" value="AMINOTRANSFERASE FUNCTION, HYPOTHETICAL (EUROFUNG)"/>
    <property type="match status" value="1"/>
</dbReference>
<dbReference type="KEGG" id="caul:KCG34_07645"/>
<dbReference type="Gene3D" id="3.90.1150.10">
    <property type="entry name" value="Aspartate Aminotransferase, domain 1"/>
    <property type="match status" value="1"/>
</dbReference>
<evidence type="ECO:0000313" key="3">
    <source>
        <dbReference type="EMBL" id="QUD89734.1"/>
    </source>
</evidence>
<dbReference type="PROSITE" id="PS00105">
    <property type="entry name" value="AA_TRANSFER_CLASS_1"/>
    <property type="match status" value="1"/>
</dbReference>
<protein>
    <recommendedName>
        <fullName evidence="1">Aminotransferase</fullName>
        <ecNumber evidence="1">2.6.1.-</ecNumber>
    </recommendedName>
</protein>
<reference evidence="3" key="1">
    <citation type="submission" date="2021-04" db="EMBL/GenBank/DDBJ databases">
        <title>The complete genome sequence of Caulobacter sp. S6.</title>
        <authorList>
            <person name="Tang Y."/>
            <person name="Ouyang W."/>
            <person name="Liu Q."/>
            <person name="Huang B."/>
            <person name="Guo Z."/>
            <person name="Lei P."/>
        </authorList>
    </citation>
    <scope>NUCLEOTIDE SEQUENCE</scope>
    <source>
        <strain evidence="3">S6</strain>
    </source>
</reference>
<dbReference type="Pfam" id="PF00155">
    <property type="entry name" value="Aminotran_1_2"/>
    <property type="match status" value="1"/>
</dbReference>
<keyword evidence="4" id="KW-1185">Reference proteome</keyword>
<dbReference type="CDD" id="cd00609">
    <property type="entry name" value="AAT_like"/>
    <property type="match status" value="1"/>
</dbReference>
<sequence>MKIAPFAVEIWMNAHETRCVHNIAETCIDSIPFGELMALAGKDNVILEELNGLKLTYGAIEGSQRLREAIAALYQGRGPDEVLVTHGAIGANALLYETLVEPGDEIVSVVPTYQQHYSIPESYQAEVKRLQLRAEHRYLPDIAELEAMVGPQTRLIAMTNPNNPTGSVMDEAMLRQIVEIARRHDAWLICDEVYRGVETGDQPTPPSIADLYDKGIAVGSMSKAFALAGLRLGWISAPRDLLERVMIRRDYNTISVGMIDDHVAAIALEHREALMARNREIVRVNLKILDDWVAGEPRISWVRPTGGTVTLLNYDAELSSEDFCRRLLQETGVLMVPGSAFEMERTVRLGFGNGTETLKAGLAGLSRFLKGLPA</sequence>
<dbReference type="GO" id="GO:0008483">
    <property type="term" value="F:transaminase activity"/>
    <property type="evidence" value="ECO:0007669"/>
    <property type="project" value="UniProtKB-KW"/>
</dbReference>
<dbReference type="EC" id="2.6.1.-" evidence="1"/>
<dbReference type="AlphaFoldDB" id="A0A975G2T0"/>
<dbReference type="InterPro" id="IPR004838">
    <property type="entry name" value="NHTrfase_class1_PyrdxlP-BS"/>
</dbReference>
<dbReference type="GO" id="GO:0030170">
    <property type="term" value="F:pyridoxal phosphate binding"/>
    <property type="evidence" value="ECO:0007669"/>
    <property type="project" value="InterPro"/>
</dbReference>
<evidence type="ECO:0000259" key="2">
    <source>
        <dbReference type="Pfam" id="PF00155"/>
    </source>
</evidence>
<evidence type="ECO:0000313" key="4">
    <source>
        <dbReference type="Proteomes" id="UP000676409"/>
    </source>
</evidence>
<dbReference type="SUPFAM" id="SSF53383">
    <property type="entry name" value="PLP-dependent transferases"/>
    <property type="match status" value="1"/>
</dbReference>
<dbReference type="RefSeq" id="WP_211939786.1">
    <property type="nucleotide sequence ID" value="NZ_CP073078.1"/>
</dbReference>
<accession>A0A975G2T0</accession>
<dbReference type="NCBIfam" id="NF005593">
    <property type="entry name" value="PRK07324.1"/>
    <property type="match status" value="1"/>
</dbReference>
<evidence type="ECO:0000256" key="1">
    <source>
        <dbReference type="RuleBase" id="RU000481"/>
    </source>
</evidence>
<keyword evidence="1 3" id="KW-0032">Aminotransferase</keyword>
<dbReference type="Proteomes" id="UP000676409">
    <property type="component" value="Chromosome"/>
</dbReference>
<organism evidence="3 4">
    <name type="scientific">Phenylobacterium montanum</name>
    <dbReference type="NCBI Taxonomy" id="2823693"/>
    <lineage>
        <taxon>Bacteria</taxon>
        <taxon>Pseudomonadati</taxon>
        <taxon>Pseudomonadota</taxon>
        <taxon>Alphaproteobacteria</taxon>
        <taxon>Caulobacterales</taxon>
        <taxon>Caulobacteraceae</taxon>
        <taxon>Phenylobacterium</taxon>
    </lineage>
</organism>
<dbReference type="InterPro" id="IPR015422">
    <property type="entry name" value="PyrdxlP-dep_Trfase_small"/>
</dbReference>